<protein>
    <recommendedName>
        <fullName evidence="12">Taste receptor type 2</fullName>
    </recommendedName>
</protein>
<evidence type="ECO:0000313" key="14">
    <source>
        <dbReference type="EMBL" id="DBA18938.1"/>
    </source>
</evidence>
<evidence type="ECO:0000256" key="10">
    <source>
        <dbReference type="ARBA" id="ARBA00023224"/>
    </source>
</evidence>
<keyword evidence="3 12" id="KW-0919">Taste</keyword>
<feature type="transmembrane region" description="Helical" evidence="13">
    <location>
        <begin position="174"/>
        <end position="207"/>
    </location>
</feature>
<keyword evidence="15" id="KW-1185">Reference proteome</keyword>
<organism evidence="14 15">
    <name type="scientific">Pyxicephalus adspersus</name>
    <name type="common">African bullfrog</name>
    <dbReference type="NCBI Taxonomy" id="30357"/>
    <lineage>
        <taxon>Eukaryota</taxon>
        <taxon>Metazoa</taxon>
        <taxon>Chordata</taxon>
        <taxon>Craniata</taxon>
        <taxon>Vertebrata</taxon>
        <taxon>Euteleostomi</taxon>
        <taxon>Amphibia</taxon>
        <taxon>Batrachia</taxon>
        <taxon>Anura</taxon>
        <taxon>Neobatrachia</taxon>
        <taxon>Ranoidea</taxon>
        <taxon>Pyxicephalidae</taxon>
        <taxon>Pyxicephalinae</taxon>
        <taxon>Pyxicephalus</taxon>
    </lineage>
</organism>
<dbReference type="GO" id="GO:0016020">
    <property type="term" value="C:membrane"/>
    <property type="evidence" value="ECO:0007669"/>
    <property type="project" value="UniProtKB-SubCell"/>
</dbReference>
<dbReference type="GO" id="GO:0033038">
    <property type="term" value="F:bitter taste receptor activity"/>
    <property type="evidence" value="ECO:0007669"/>
    <property type="project" value="InterPro"/>
</dbReference>
<evidence type="ECO:0000256" key="6">
    <source>
        <dbReference type="ARBA" id="ARBA00022989"/>
    </source>
</evidence>
<dbReference type="PANTHER" id="PTHR11394:SF47">
    <property type="entry name" value="TASTE RECEPTOR TYPE 2 MEMBER 40"/>
    <property type="match status" value="1"/>
</dbReference>
<feature type="transmembrane region" description="Helical" evidence="13">
    <location>
        <begin position="121"/>
        <end position="148"/>
    </location>
</feature>
<dbReference type="InterPro" id="IPR007960">
    <property type="entry name" value="TAS2R"/>
</dbReference>
<evidence type="ECO:0000256" key="1">
    <source>
        <dbReference type="ARBA" id="ARBA00004141"/>
    </source>
</evidence>
<keyword evidence="7 12" id="KW-0297">G-protein coupled receptor</keyword>
<evidence type="ECO:0000256" key="5">
    <source>
        <dbReference type="ARBA" id="ARBA00022692"/>
    </source>
</evidence>
<evidence type="ECO:0000256" key="4">
    <source>
        <dbReference type="ARBA" id="ARBA00022606"/>
    </source>
</evidence>
<feature type="transmembrane region" description="Helical" evidence="13">
    <location>
        <begin position="76"/>
        <end position="109"/>
    </location>
</feature>
<comment type="subcellular location">
    <subcellularLocation>
        <location evidence="1 12">Membrane</location>
        <topology evidence="1 12">Multi-pass membrane protein</topology>
    </subcellularLocation>
</comment>
<evidence type="ECO:0000313" key="15">
    <source>
        <dbReference type="Proteomes" id="UP001181693"/>
    </source>
</evidence>
<keyword evidence="6 13" id="KW-1133">Transmembrane helix</keyword>
<dbReference type="GO" id="GO:0004930">
    <property type="term" value="F:G protein-coupled receptor activity"/>
    <property type="evidence" value="ECO:0007669"/>
    <property type="project" value="UniProtKB-KW"/>
</dbReference>
<evidence type="ECO:0000256" key="7">
    <source>
        <dbReference type="ARBA" id="ARBA00023040"/>
    </source>
</evidence>
<keyword evidence="4 12" id="KW-0716">Sensory transduction</keyword>
<dbReference type="SUPFAM" id="SSF81321">
    <property type="entry name" value="Family A G protein-coupled receptor-like"/>
    <property type="match status" value="1"/>
</dbReference>
<evidence type="ECO:0000256" key="3">
    <source>
        <dbReference type="ARBA" id="ARBA00022480"/>
    </source>
</evidence>
<dbReference type="Pfam" id="PF05296">
    <property type="entry name" value="TAS2R"/>
    <property type="match status" value="1"/>
</dbReference>
<feature type="transmembrane region" description="Helical" evidence="13">
    <location>
        <begin position="6"/>
        <end position="32"/>
    </location>
</feature>
<accession>A0AAV3AAR4</accession>
<comment type="caution">
    <text evidence="14">The sequence shown here is derived from an EMBL/GenBank/DDBJ whole genome shotgun (WGS) entry which is preliminary data.</text>
</comment>
<keyword evidence="8 12" id="KW-0472">Membrane</keyword>
<feature type="transmembrane region" description="Helical" evidence="13">
    <location>
        <begin position="257"/>
        <end position="280"/>
    </location>
</feature>
<evidence type="ECO:0000256" key="8">
    <source>
        <dbReference type="ARBA" id="ARBA00023136"/>
    </source>
</evidence>
<evidence type="ECO:0000256" key="12">
    <source>
        <dbReference type="RuleBase" id="RU004424"/>
    </source>
</evidence>
<dbReference type="Gene3D" id="1.20.1070.10">
    <property type="entry name" value="Rhodopsin 7-helix transmembrane proteins"/>
    <property type="match status" value="1"/>
</dbReference>
<dbReference type="AlphaFoldDB" id="A0AAV3AAR4"/>
<feature type="transmembrane region" description="Helical" evidence="13">
    <location>
        <begin position="228"/>
        <end position="245"/>
    </location>
</feature>
<keyword evidence="9 12" id="KW-0675">Receptor</keyword>
<keyword evidence="10 12" id="KW-0807">Transducer</keyword>
<evidence type="ECO:0000256" key="2">
    <source>
        <dbReference type="ARBA" id="ARBA00007376"/>
    </source>
</evidence>
<proteinExistence type="inferred from homology"/>
<keyword evidence="5 12" id="KW-0812">Transmembrane</keyword>
<dbReference type="Proteomes" id="UP001181693">
    <property type="component" value="Unassembled WGS sequence"/>
</dbReference>
<dbReference type="EMBL" id="DYDO01000008">
    <property type="protein sequence ID" value="DBA18938.1"/>
    <property type="molecule type" value="Genomic_DNA"/>
</dbReference>
<evidence type="ECO:0000256" key="11">
    <source>
        <dbReference type="RuleBase" id="RU004423"/>
    </source>
</evidence>
<reference evidence="14" key="1">
    <citation type="thesis" date="2020" institute="ProQuest LLC" country="789 East Eisenhower Parkway, Ann Arbor, MI, USA">
        <title>Comparative Genomics and Chromosome Evolution.</title>
        <authorList>
            <person name="Mudd A.B."/>
        </authorList>
    </citation>
    <scope>NUCLEOTIDE SEQUENCE</scope>
    <source>
        <strain evidence="14">1538</strain>
        <tissue evidence="14">Blood</tissue>
    </source>
</reference>
<gene>
    <name evidence="14" type="ORF">GDO54_014829</name>
</gene>
<evidence type="ECO:0000256" key="9">
    <source>
        <dbReference type="ARBA" id="ARBA00023170"/>
    </source>
</evidence>
<evidence type="ECO:0000256" key="13">
    <source>
        <dbReference type="SAM" id="Phobius"/>
    </source>
</evidence>
<name>A0AAV3AAR4_PYXAD</name>
<comment type="similarity">
    <text evidence="2 11">Belongs to the G-protein coupled receptor T2R family.</text>
</comment>
<dbReference type="PANTHER" id="PTHR11394">
    <property type="entry name" value="TASTE RECEPTOR TYPE 2"/>
    <property type="match status" value="1"/>
</dbReference>
<sequence>MSSSMWFLVLAMVIMESGIGITLNTWIVVFSVKNIKNRSNQVHLTMGLVNILIQCLMTTQSSLWAFGPQLILKKEIYLFLNFMTFFLICCIYWLSSWLCAFYCISIANFTHQLFIWLRRRLLAFLPHLLLLSVGGSLVTSIPTFWVVFLESKERTSGNCTLGDTEDSETFQIELVYLIFFVFLGCCLPLAVTLLSIILTIGSLLQHIHSMRQNNLDFDQTKLEAHSNAIKTIAFHLILALFFYVAEMLCFTSEKIIINAKTIIVFFCLLSYPTAQAVVIFQSNSKLRNVFVNIFCSKNLCTRTTEPMSG</sequence>
<feature type="transmembrane region" description="Helical" evidence="13">
    <location>
        <begin position="44"/>
        <end position="64"/>
    </location>
</feature>